<evidence type="ECO:0000313" key="8">
    <source>
        <dbReference type="EMBL" id="KAK0702261.1"/>
    </source>
</evidence>
<evidence type="ECO:0000256" key="4">
    <source>
        <dbReference type="ARBA" id="ARBA00023002"/>
    </source>
</evidence>
<dbReference type="PROSITE" id="PS00086">
    <property type="entry name" value="CYTOCHROME_P450"/>
    <property type="match status" value="1"/>
</dbReference>
<reference evidence="8" key="1">
    <citation type="submission" date="2023-06" db="EMBL/GenBank/DDBJ databases">
        <title>Genome-scale phylogeny and comparative genomics of the fungal order Sordariales.</title>
        <authorList>
            <consortium name="Lawrence Berkeley National Laboratory"/>
            <person name="Hensen N."/>
            <person name="Bonometti L."/>
            <person name="Westerberg I."/>
            <person name="Brannstrom I.O."/>
            <person name="Guillou S."/>
            <person name="Cros-Aarteil S."/>
            <person name="Calhoun S."/>
            <person name="Haridas S."/>
            <person name="Kuo A."/>
            <person name="Mondo S."/>
            <person name="Pangilinan J."/>
            <person name="Riley R."/>
            <person name="Labutti K."/>
            <person name="Andreopoulos B."/>
            <person name="Lipzen A."/>
            <person name="Chen C."/>
            <person name="Yanf M."/>
            <person name="Daum C."/>
            <person name="Ng V."/>
            <person name="Clum A."/>
            <person name="Steindorff A."/>
            <person name="Ohm R."/>
            <person name="Martin F."/>
            <person name="Silar P."/>
            <person name="Natvig D."/>
            <person name="Lalanne C."/>
            <person name="Gautier V."/>
            <person name="Ament-Velasquez S.L."/>
            <person name="Kruys A."/>
            <person name="Hutchinson M.I."/>
            <person name="Powell A.J."/>
            <person name="Barry K."/>
            <person name="Miller A.N."/>
            <person name="Grigoriev I.V."/>
            <person name="Debuchy R."/>
            <person name="Gladieux P."/>
            <person name="Thoren M.H."/>
            <person name="Johannesson H."/>
        </authorList>
    </citation>
    <scope>NUCLEOTIDE SEQUENCE</scope>
    <source>
        <strain evidence="8">SMH4607-1</strain>
    </source>
</reference>
<dbReference type="GO" id="GO:0016705">
    <property type="term" value="F:oxidoreductase activity, acting on paired donors, with incorporation or reduction of molecular oxygen"/>
    <property type="evidence" value="ECO:0007669"/>
    <property type="project" value="InterPro"/>
</dbReference>
<keyword evidence="2 7" id="KW-0349">Heme</keyword>
<dbReference type="InterPro" id="IPR050196">
    <property type="entry name" value="Cytochrome_P450_Monoox"/>
</dbReference>
<sequence length="170" mass="19362">DVANPLRKEVQDLLATKPDPDYHDLENLLYMGKFTKELFRFLSAAVIIPRTAIKDVTVLGVFIPKGTNVMVMPAMSHHNPTIWGDDCDEFNPDRWGHISEKIEDLYAFAAFSQGPRICIGRAMALLQFKAILVELVSRFEFWNVGGRNVEVLNPNLLLRPRSGLKVRVRR</sequence>
<evidence type="ECO:0000256" key="5">
    <source>
        <dbReference type="ARBA" id="ARBA00023004"/>
    </source>
</evidence>
<dbReference type="Gene3D" id="1.10.630.10">
    <property type="entry name" value="Cytochrome P450"/>
    <property type="match status" value="1"/>
</dbReference>
<evidence type="ECO:0000256" key="1">
    <source>
        <dbReference type="ARBA" id="ARBA00010617"/>
    </source>
</evidence>
<dbReference type="GO" id="GO:0005506">
    <property type="term" value="F:iron ion binding"/>
    <property type="evidence" value="ECO:0007669"/>
    <property type="project" value="InterPro"/>
</dbReference>
<keyword evidence="9" id="KW-1185">Reference proteome</keyword>
<keyword evidence="4 7" id="KW-0560">Oxidoreductase</keyword>
<gene>
    <name evidence="8" type="ORF">B0H67DRAFT_445840</name>
</gene>
<dbReference type="GO" id="GO:0020037">
    <property type="term" value="F:heme binding"/>
    <property type="evidence" value="ECO:0007669"/>
    <property type="project" value="InterPro"/>
</dbReference>
<comment type="similarity">
    <text evidence="1 7">Belongs to the cytochrome P450 family.</text>
</comment>
<evidence type="ECO:0000256" key="2">
    <source>
        <dbReference type="ARBA" id="ARBA00022617"/>
    </source>
</evidence>
<keyword evidence="5 7" id="KW-0408">Iron</keyword>
<accession>A0AA40DI72</accession>
<feature type="non-terminal residue" evidence="8">
    <location>
        <position position="170"/>
    </location>
</feature>
<dbReference type="EMBL" id="JAUKUA010000009">
    <property type="protein sequence ID" value="KAK0702261.1"/>
    <property type="molecule type" value="Genomic_DNA"/>
</dbReference>
<protein>
    <submittedName>
        <fullName evidence="8">Cytochrome P450</fullName>
    </submittedName>
</protein>
<evidence type="ECO:0000313" key="9">
    <source>
        <dbReference type="Proteomes" id="UP001172102"/>
    </source>
</evidence>
<dbReference type="PANTHER" id="PTHR24291">
    <property type="entry name" value="CYTOCHROME P450 FAMILY 4"/>
    <property type="match status" value="1"/>
</dbReference>
<keyword evidence="3 7" id="KW-0479">Metal-binding</keyword>
<dbReference type="SUPFAM" id="SSF48264">
    <property type="entry name" value="Cytochrome P450"/>
    <property type="match status" value="1"/>
</dbReference>
<keyword evidence="6 7" id="KW-0503">Monooxygenase</keyword>
<comment type="caution">
    <text evidence="8">The sequence shown here is derived from an EMBL/GenBank/DDBJ whole genome shotgun (WGS) entry which is preliminary data.</text>
</comment>
<dbReference type="PANTHER" id="PTHR24291:SF50">
    <property type="entry name" value="BIFUNCTIONAL ALBAFLAVENONE MONOOXYGENASE_TERPENE SYNTHASE"/>
    <property type="match status" value="1"/>
</dbReference>
<feature type="non-terminal residue" evidence="8">
    <location>
        <position position="1"/>
    </location>
</feature>
<dbReference type="GO" id="GO:0004497">
    <property type="term" value="F:monooxygenase activity"/>
    <property type="evidence" value="ECO:0007669"/>
    <property type="project" value="UniProtKB-KW"/>
</dbReference>
<organism evidence="8 9">
    <name type="scientific">Lasiosphaeris hirsuta</name>
    <dbReference type="NCBI Taxonomy" id="260670"/>
    <lineage>
        <taxon>Eukaryota</taxon>
        <taxon>Fungi</taxon>
        <taxon>Dikarya</taxon>
        <taxon>Ascomycota</taxon>
        <taxon>Pezizomycotina</taxon>
        <taxon>Sordariomycetes</taxon>
        <taxon>Sordariomycetidae</taxon>
        <taxon>Sordariales</taxon>
        <taxon>Lasiosphaeriaceae</taxon>
        <taxon>Lasiosphaeris</taxon>
    </lineage>
</organism>
<evidence type="ECO:0000256" key="6">
    <source>
        <dbReference type="ARBA" id="ARBA00023033"/>
    </source>
</evidence>
<dbReference type="Pfam" id="PF00067">
    <property type="entry name" value="p450"/>
    <property type="match status" value="1"/>
</dbReference>
<proteinExistence type="inferred from homology"/>
<dbReference type="AlphaFoldDB" id="A0AA40DI72"/>
<evidence type="ECO:0000256" key="3">
    <source>
        <dbReference type="ARBA" id="ARBA00022723"/>
    </source>
</evidence>
<evidence type="ECO:0000256" key="7">
    <source>
        <dbReference type="RuleBase" id="RU000461"/>
    </source>
</evidence>
<dbReference type="InterPro" id="IPR036396">
    <property type="entry name" value="Cyt_P450_sf"/>
</dbReference>
<name>A0AA40DI72_9PEZI</name>
<dbReference type="InterPro" id="IPR017972">
    <property type="entry name" value="Cyt_P450_CS"/>
</dbReference>
<dbReference type="Proteomes" id="UP001172102">
    <property type="component" value="Unassembled WGS sequence"/>
</dbReference>
<dbReference type="InterPro" id="IPR002397">
    <property type="entry name" value="Cyt_P450_B"/>
</dbReference>
<dbReference type="InterPro" id="IPR001128">
    <property type="entry name" value="Cyt_P450"/>
</dbReference>
<dbReference type="PRINTS" id="PR00359">
    <property type="entry name" value="BP450"/>
</dbReference>